<keyword evidence="5 13" id="KW-0520">NAD</keyword>
<evidence type="ECO:0000256" key="3">
    <source>
        <dbReference type="ARBA" id="ARBA00022857"/>
    </source>
</evidence>
<feature type="binding site" evidence="13">
    <location>
        <position position="189"/>
    </location>
    <ligand>
        <name>sn-glycerol 3-phosphate</name>
        <dbReference type="ChEBI" id="CHEBI:57597"/>
    </ligand>
</feature>
<feature type="binding site" evidence="15">
    <location>
        <begin position="253"/>
        <end position="254"/>
    </location>
    <ligand>
        <name>substrate</name>
    </ligand>
</feature>
<feature type="binding site" evidence="13">
    <location>
        <position position="253"/>
    </location>
    <ligand>
        <name>NADPH</name>
        <dbReference type="ChEBI" id="CHEBI:57783"/>
    </ligand>
</feature>
<evidence type="ECO:0000256" key="11">
    <source>
        <dbReference type="ARBA" id="ARBA00069372"/>
    </source>
</evidence>
<keyword evidence="13" id="KW-0963">Cytoplasm</keyword>
<feature type="binding site" evidence="13">
    <location>
        <position position="242"/>
    </location>
    <ligand>
        <name>sn-glycerol 3-phosphate</name>
        <dbReference type="ChEBI" id="CHEBI:57597"/>
    </ligand>
</feature>
<comment type="catalytic activity">
    <reaction evidence="9">
        <text>sn-glycerol 3-phosphate + NADP(+) = dihydroxyacetone phosphate + NADPH + H(+)</text>
        <dbReference type="Rhea" id="RHEA:11096"/>
        <dbReference type="ChEBI" id="CHEBI:15378"/>
        <dbReference type="ChEBI" id="CHEBI:57597"/>
        <dbReference type="ChEBI" id="CHEBI:57642"/>
        <dbReference type="ChEBI" id="CHEBI:57783"/>
        <dbReference type="ChEBI" id="CHEBI:58349"/>
        <dbReference type="EC" id="1.1.1.94"/>
    </reaction>
    <physiologicalReaction direction="right-to-left" evidence="9">
        <dbReference type="Rhea" id="RHEA:11098"/>
    </physiologicalReaction>
</comment>
<evidence type="ECO:0000256" key="1">
    <source>
        <dbReference type="ARBA" id="ARBA00011009"/>
    </source>
</evidence>
<feature type="binding site" evidence="13">
    <location>
        <position position="33"/>
    </location>
    <ligand>
        <name>NADPH</name>
        <dbReference type="ChEBI" id="CHEBI:57783"/>
    </ligand>
</feature>
<feature type="active site" description="Proton acceptor" evidence="13 14">
    <location>
        <position position="189"/>
    </location>
</feature>
<keyword evidence="13" id="KW-0547">Nucleotide-binding</keyword>
<dbReference type="HAMAP" id="MF_00394">
    <property type="entry name" value="NAD_Glyc3P_dehydrog"/>
    <property type="match status" value="1"/>
</dbReference>
<dbReference type="SUPFAM" id="SSF51735">
    <property type="entry name" value="NAD(P)-binding Rossmann-fold domains"/>
    <property type="match status" value="1"/>
</dbReference>
<keyword evidence="4 13" id="KW-0560">Oxidoreductase</keyword>
<feature type="binding site" evidence="13">
    <location>
        <position position="253"/>
    </location>
    <ligand>
        <name>sn-glycerol 3-phosphate</name>
        <dbReference type="ChEBI" id="CHEBI:57597"/>
    </ligand>
</feature>
<comment type="pathway">
    <text evidence="13">Membrane lipid metabolism; glycerophospholipid metabolism.</text>
</comment>
<dbReference type="GO" id="GO:0005829">
    <property type="term" value="C:cytosol"/>
    <property type="evidence" value="ECO:0007669"/>
    <property type="project" value="TreeGrafter"/>
</dbReference>
<dbReference type="Pfam" id="PF07479">
    <property type="entry name" value="NAD_Gly3P_dh_C"/>
    <property type="match status" value="1"/>
</dbReference>
<feature type="binding site" evidence="16">
    <location>
        <position position="138"/>
    </location>
    <ligand>
        <name>NAD(+)</name>
        <dbReference type="ChEBI" id="CHEBI:57540"/>
    </ligand>
</feature>
<evidence type="ECO:0000256" key="13">
    <source>
        <dbReference type="HAMAP-Rule" id="MF_00394"/>
    </source>
</evidence>
<evidence type="ECO:0000256" key="8">
    <source>
        <dbReference type="ARBA" id="ARBA00023264"/>
    </source>
</evidence>
<comment type="caution">
    <text evidence="13">Lacks conserved residue(s) required for the propagation of feature annotation.</text>
</comment>
<dbReference type="RefSeq" id="WP_145027194.1">
    <property type="nucleotide sequence ID" value="NZ_CP036271.1"/>
</dbReference>
<evidence type="ECO:0000256" key="4">
    <source>
        <dbReference type="ARBA" id="ARBA00023002"/>
    </source>
</evidence>
<protein>
    <recommendedName>
        <fullName evidence="11 13">Glycerol-3-phosphate dehydrogenase [NAD(P)+]</fullName>
        <ecNumber evidence="10 13">1.1.1.94</ecNumber>
    </recommendedName>
    <alternativeName>
        <fullName evidence="13">NAD(P)(+)-dependent glycerol-3-phosphate dehydrogenase</fullName>
    </alternativeName>
    <alternativeName>
        <fullName evidence="12 13">NAD(P)H-dependent dihydroxyacetone-phosphate reductase</fullName>
    </alternativeName>
</protein>
<comment type="subcellular location">
    <subcellularLocation>
        <location evidence="13">Cytoplasm</location>
    </subcellularLocation>
</comment>
<feature type="binding site" evidence="16">
    <location>
        <position position="253"/>
    </location>
    <ligand>
        <name>NAD(+)</name>
        <dbReference type="ChEBI" id="CHEBI:57540"/>
    </ligand>
</feature>
<sequence>MNTAVLGAGAMGTLCSLILCNRPGRRVTLWGHRKSNVDDIALRRENRRLLPGVPLPEALVVTSEIDEAVRDVECLVVAIPSAYLRETLRDLAARIPANLPVVSVIKGIENSTFRRPSEIVLETIGPRPVVVLSGPCHAEEAARGLPATLVAASSDLPWAERVRDEFSTESFRIYTNTDIVGVELAGALKNVMAIAAGICDGLGYGDNAKSALITRGLVEMTRFVVALGGDAATLAGLAGVGDLITTCISPHGRNRHVGQRLGQGESLAAITASMSSVAEGVTTCGGVHAIAAAKGIRMPIANEVYEVLFNGKAAADAARDLMHRPAGHE</sequence>
<dbReference type="GO" id="GO:0006650">
    <property type="term" value="P:glycerophospholipid metabolic process"/>
    <property type="evidence" value="ECO:0007669"/>
    <property type="project" value="UniProtKB-UniRule"/>
</dbReference>
<keyword evidence="21" id="KW-1185">Reference proteome</keyword>
<feature type="binding site" evidence="15">
    <location>
        <position position="106"/>
    </location>
    <ligand>
        <name>substrate</name>
    </ligand>
</feature>
<dbReference type="PIRSF" id="PIRSF000114">
    <property type="entry name" value="Glycerol-3-P_dh"/>
    <property type="match status" value="1"/>
</dbReference>
<feature type="binding site" evidence="16">
    <location>
        <begin position="7"/>
        <end position="12"/>
    </location>
    <ligand>
        <name>NAD(+)</name>
        <dbReference type="ChEBI" id="CHEBI:57540"/>
    </ligand>
</feature>
<evidence type="ECO:0000256" key="14">
    <source>
        <dbReference type="PIRSR" id="PIRSR000114-1"/>
    </source>
</evidence>
<dbReference type="Gene3D" id="3.40.50.720">
    <property type="entry name" value="NAD(P)-binding Rossmann-like Domain"/>
    <property type="match status" value="1"/>
</dbReference>
<dbReference type="GO" id="GO:0046167">
    <property type="term" value="P:glycerol-3-phosphate biosynthetic process"/>
    <property type="evidence" value="ECO:0007669"/>
    <property type="project" value="UniProtKB-UniRule"/>
</dbReference>
<dbReference type="InterPro" id="IPR011128">
    <property type="entry name" value="G3P_DH_NAD-dep_N"/>
</dbReference>
<dbReference type="InterPro" id="IPR036291">
    <property type="entry name" value="NAD(P)-bd_dom_sf"/>
</dbReference>
<dbReference type="FunCoup" id="A0A517S948">
    <property type="interactions" value="469"/>
</dbReference>
<evidence type="ECO:0000256" key="16">
    <source>
        <dbReference type="PIRSR" id="PIRSR000114-3"/>
    </source>
</evidence>
<evidence type="ECO:0000256" key="12">
    <source>
        <dbReference type="ARBA" id="ARBA00080511"/>
    </source>
</evidence>
<evidence type="ECO:0000256" key="9">
    <source>
        <dbReference type="ARBA" id="ARBA00052716"/>
    </source>
</evidence>
<gene>
    <name evidence="13 20" type="primary">gpsA</name>
    <name evidence="20" type="ORF">Pan44_06690</name>
</gene>
<feature type="domain" description="Glycerol-3-phosphate dehydrogenase NAD-dependent N-terminal" evidence="18">
    <location>
        <begin position="4"/>
        <end position="156"/>
    </location>
</feature>
<feature type="binding site" evidence="13">
    <location>
        <position position="32"/>
    </location>
    <ligand>
        <name>NADPH</name>
        <dbReference type="ChEBI" id="CHEBI:57783"/>
    </ligand>
</feature>
<dbReference type="GO" id="GO:0008654">
    <property type="term" value="P:phospholipid biosynthetic process"/>
    <property type="evidence" value="ECO:0007669"/>
    <property type="project" value="UniProtKB-KW"/>
</dbReference>
<dbReference type="InterPro" id="IPR006109">
    <property type="entry name" value="G3P_DH_NAD-dep_C"/>
</dbReference>
<feature type="domain" description="Glycerol-3-phosphate dehydrogenase NAD-dependent C-terminal" evidence="19">
    <location>
        <begin position="178"/>
        <end position="317"/>
    </location>
</feature>
<feature type="binding site" evidence="13">
    <location>
        <position position="254"/>
    </location>
    <ligand>
        <name>sn-glycerol 3-phosphate</name>
        <dbReference type="ChEBI" id="CHEBI:57597"/>
    </ligand>
</feature>
<dbReference type="FunFam" id="1.10.1040.10:FF:000001">
    <property type="entry name" value="Glycerol-3-phosphate dehydrogenase [NAD(P)+]"/>
    <property type="match status" value="1"/>
</dbReference>
<name>A0A517S948_9PLAN</name>
<dbReference type="EMBL" id="CP036271">
    <property type="protein sequence ID" value="QDT52657.1"/>
    <property type="molecule type" value="Genomic_DNA"/>
</dbReference>
<dbReference type="OrthoDB" id="9812273at2"/>
<dbReference type="GO" id="GO:0005975">
    <property type="term" value="P:carbohydrate metabolic process"/>
    <property type="evidence" value="ECO:0007669"/>
    <property type="project" value="InterPro"/>
</dbReference>
<dbReference type="EC" id="1.1.1.94" evidence="10 13"/>
<keyword evidence="3 13" id="KW-0521">NADP</keyword>
<dbReference type="Pfam" id="PF01210">
    <property type="entry name" value="NAD_Gly3P_dh_N"/>
    <property type="match status" value="1"/>
</dbReference>
<proteinExistence type="inferred from homology"/>
<keyword evidence="7 13" id="KW-0594">Phospholipid biosynthesis</keyword>
<dbReference type="NCBIfam" id="NF000940">
    <property type="entry name" value="PRK00094.1-2"/>
    <property type="match status" value="1"/>
</dbReference>
<dbReference type="FunFam" id="3.40.50.720:FF:000019">
    <property type="entry name" value="Glycerol-3-phosphate dehydrogenase [NAD(P)+]"/>
    <property type="match status" value="1"/>
</dbReference>
<feature type="binding site" evidence="13">
    <location>
        <position position="106"/>
    </location>
    <ligand>
        <name>NADPH</name>
        <dbReference type="ChEBI" id="CHEBI:57783"/>
    </ligand>
</feature>
<keyword evidence="8 13" id="KW-1208">Phospholipid metabolism</keyword>
<dbReference type="GO" id="GO:0141152">
    <property type="term" value="F:glycerol-3-phosphate dehydrogenase (NAD+) activity"/>
    <property type="evidence" value="ECO:0007669"/>
    <property type="project" value="RHEA"/>
</dbReference>
<dbReference type="AlphaFoldDB" id="A0A517S948"/>
<evidence type="ECO:0000256" key="2">
    <source>
        <dbReference type="ARBA" id="ARBA00022516"/>
    </source>
</evidence>
<dbReference type="InterPro" id="IPR008927">
    <property type="entry name" value="6-PGluconate_DH-like_C_sf"/>
</dbReference>
<evidence type="ECO:0000256" key="17">
    <source>
        <dbReference type="RuleBase" id="RU000437"/>
    </source>
</evidence>
<dbReference type="UniPathway" id="UPA00940"/>
<evidence type="ECO:0000259" key="18">
    <source>
        <dbReference type="Pfam" id="PF01210"/>
    </source>
</evidence>
<dbReference type="KEGG" id="ccos:Pan44_06690"/>
<feature type="binding site" evidence="13">
    <location>
        <position position="134"/>
    </location>
    <ligand>
        <name>sn-glycerol 3-phosphate</name>
        <dbReference type="ChEBI" id="CHEBI:57597"/>
    </ligand>
</feature>
<evidence type="ECO:0000259" key="19">
    <source>
        <dbReference type="Pfam" id="PF07479"/>
    </source>
</evidence>
<feature type="binding site" evidence="13">
    <location>
        <position position="138"/>
    </location>
    <ligand>
        <name>NADPH</name>
        <dbReference type="ChEBI" id="CHEBI:57783"/>
    </ligand>
</feature>
<dbReference type="GO" id="GO:0046168">
    <property type="term" value="P:glycerol-3-phosphate catabolic process"/>
    <property type="evidence" value="ECO:0007669"/>
    <property type="project" value="InterPro"/>
</dbReference>
<evidence type="ECO:0000256" key="6">
    <source>
        <dbReference type="ARBA" id="ARBA00023098"/>
    </source>
</evidence>
<dbReference type="PROSITE" id="PS00957">
    <property type="entry name" value="NAD_G3PDH"/>
    <property type="match status" value="1"/>
</dbReference>
<dbReference type="SUPFAM" id="SSF48179">
    <property type="entry name" value="6-phosphogluconate dehydrogenase C-terminal domain-like"/>
    <property type="match status" value="1"/>
</dbReference>
<evidence type="ECO:0000313" key="20">
    <source>
        <dbReference type="EMBL" id="QDT52657.1"/>
    </source>
</evidence>
<comment type="similarity">
    <text evidence="1 13 17">Belongs to the NAD-dependent glycerol-3-phosphate dehydrogenase family.</text>
</comment>
<dbReference type="GO" id="GO:0051287">
    <property type="term" value="F:NAD binding"/>
    <property type="evidence" value="ECO:0007669"/>
    <property type="project" value="InterPro"/>
</dbReference>
<dbReference type="GO" id="GO:0141153">
    <property type="term" value="F:glycerol-3-phosphate dehydrogenase (NADP+) activity"/>
    <property type="evidence" value="ECO:0007669"/>
    <property type="project" value="RHEA"/>
</dbReference>
<dbReference type="InParanoid" id="A0A517S948"/>
<comment type="function">
    <text evidence="13">Catalyzes the reduction of the glycolytic intermediate dihydroxyacetone phosphate (DHAP) to sn-glycerol 3-phosphate (G3P), the key precursor for phospholipid synthesis.</text>
</comment>
<organism evidence="20 21">
    <name type="scientific">Caulifigura coniformis</name>
    <dbReference type="NCBI Taxonomy" id="2527983"/>
    <lineage>
        <taxon>Bacteria</taxon>
        <taxon>Pseudomonadati</taxon>
        <taxon>Planctomycetota</taxon>
        <taxon>Planctomycetia</taxon>
        <taxon>Planctomycetales</taxon>
        <taxon>Planctomycetaceae</taxon>
        <taxon>Caulifigura</taxon>
    </lineage>
</organism>
<feature type="binding site" evidence="13">
    <location>
        <position position="279"/>
    </location>
    <ligand>
        <name>NADPH</name>
        <dbReference type="ChEBI" id="CHEBI:57783"/>
    </ligand>
</feature>
<dbReference type="NCBIfam" id="NF000942">
    <property type="entry name" value="PRK00094.1-4"/>
    <property type="match status" value="1"/>
</dbReference>
<evidence type="ECO:0000256" key="5">
    <source>
        <dbReference type="ARBA" id="ARBA00023027"/>
    </source>
</evidence>
<dbReference type="Proteomes" id="UP000315700">
    <property type="component" value="Chromosome"/>
</dbReference>
<dbReference type="PANTHER" id="PTHR11728">
    <property type="entry name" value="GLYCEROL-3-PHOSPHATE DEHYDROGENASE"/>
    <property type="match status" value="1"/>
</dbReference>
<evidence type="ECO:0000256" key="15">
    <source>
        <dbReference type="PIRSR" id="PIRSR000114-2"/>
    </source>
</evidence>
<dbReference type="InterPro" id="IPR006168">
    <property type="entry name" value="G3P_DH_NAD-dep"/>
</dbReference>
<dbReference type="PANTHER" id="PTHR11728:SF1">
    <property type="entry name" value="GLYCEROL-3-PHOSPHATE DEHYDROGENASE [NAD(+)] 2, CHLOROPLASTIC"/>
    <property type="match status" value="1"/>
</dbReference>
<comment type="catalytic activity">
    <reaction evidence="13">
        <text>sn-glycerol 3-phosphate + NAD(+) = dihydroxyacetone phosphate + NADH + H(+)</text>
        <dbReference type="Rhea" id="RHEA:11092"/>
        <dbReference type="ChEBI" id="CHEBI:15378"/>
        <dbReference type="ChEBI" id="CHEBI:57540"/>
        <dbReference type="ChEBI" id="CHEBI:57597"/>
        <dbReference type="ChEBI" id="CHEBI:57642"/>
        <dbReference type="ChEBI" id="CHEBI:57945"/>
        <dbReference type="EC" id="1.1.1.94"/>
    </reaction>
</comment>
<keyword evidence="6 13" id="KW-0443">Lipid metabolism</keyword>
<evidence type="ECO:0000256" key="7">
    <source>
        <dbReference type="ARBA" id="ARBA00023209"/>
    </source>
</evidence>
<keyword evidence="2 13" id="KW-0444">Lipid biosynthesis</keyword>
<accession>A0A517S948</accession>
<dbReference type="PRINTS" id="PR00077">
    <property type="entry name" value="GPDHDRGNASE"/>
</dbReference>
<feature type="binding site" evidence="13">
    <location>
        <position position="277"/>
    </location>
    <ligand>
        <name>NADPH</name>
        <dbReference type="ChEBI" id="CHEBI:57783"/>
    </ligand>
</feature>
<reference evidence="20 21" key="1">
    <citation type="submission" date="2019-02" db="EMBL/GenBank/DDBJ databases">
        <title>Deep-cultivation of Planctomycetes and their phenomic and genomic characterization uncovers novel biology.</title>
        <authorList>
            <person name="Wiegand S."/>
            <person name="Jogler M."/>
            <person name="Boedeker C."/>
            <person name="Pinto D."/>
            <person name="Vollmers J."/>
            <person name="Rivas-Marin E."/>
            <person name="Kohn T."/>
            <person name="Peeters S.H."/>
            <person name="Heuer A."/>
            <person name="Rast P."/>
            <person name="Oberbeckmann S."/>
            <person name="Bunk B."/>
            <person name="Jeske O."/>
            <person name="Meyerdierks A."/>
            <person name="Storesund J.E."/>
            <person name="Kallscheuer N."/>
            <person name="Luecker S."/>
            <person name="Lage O.M."/>
            <person name="Pohl T."/>
            <person name="Merkel B.J."/>
            <person name="Hornburger P."/>
            <person name="Mueller R.-W."/>
            <person name="Bruemmer F."/>
            <person name="Labrenz M."/>
            <person name="Spormann A.M."/>
            <person name="Op den Camp H."/>
            <person name="Overmann J."/>
            <person name="Amann R."/>
            <person name="Jetten M.S.M."/>
            <person name="Mascher T."/>
            <person name="Medema M.H."/>
            <person name="Devos D.P."/>
            <person name="Kaster A.-K."/>
            <person name="Ovreas L."/>
            <person name="Rohde M."/>
            <person name="Galperin M.Y."/>
            <person name="Jogler C."/>
        </authorList>
    </citation>
    <scope>NUCLEOTIDE SEQUENCE [LARGE SCALE GENOMIC DNA]</scope>
    <source>
        <strain evidence="20 21">Pan44</strain>
    </source>
</reference>
<evidence type="ECO:0000256" key="10">
    <source>
        <dbReference type="ARBA" id="ARBA00066687"/>
    </source>
</evidence>
<dbReference type="Gene3D" id="1.10.1040.10">
    <property type="entry name" value="N-(1-d-carboxylethyl)-l-norvaline Dehydrogenase, domain 2"/>
    <property type="match status" value="1"/>
</dbReference>
<feature type="binding site" evidence="13">
    <location>
        <position position="106"/>
    </location>
    <ligand>
        <name>sn-glycerol 3-phosphate</name>
        <dbReference type="ChEBI" id="CHEBI:57597"/>
    </ligand>
</feature>
<dbReference type="InterPro" id="IPR013328">
    <property type="entry name" value="6PGD_dom2"/>
</dbReference>
<evidence type="ECO:0000313" key="21">
    <source>
        <dbReference type="Proteomes" id="UP000315700"/>
    </source>
</evidence>